<dbReference type="Proteomes" id="UP000248882">
    <property type="component" value="Unassembled WGS sequence"/>
</dbReference>
<comment type="caution">
    <text evidence="1">The sequence shown here is derived from an EMBL/GenBank/DDBJ whole genome shotgun (WGS) entry which is preliminary data.</text>
</comment>
<reference evidence="1 2" key="1">
    <citation type="submission" date="2018-06" db="EMBL/GenBank/DDBJ databases">
        <title>Genomic Encyclopedia of Archaeal and Bacterial Type Strains, Phase II (KMG-II): from individual species to whole genera.</title>
        <authorList>
            <person name="Goeker M."/>
        </authorList>
    </citation>
    <scope>NUCLEOTIDE SEQUENCE [LARGE SCALE GENOMIC DNA]</scope>
    <source>
        <strain evidence="1 2">DSM 19830</strain>
    </source>
</reference>
<evidence type="ECO:0000313" key="2">
    <source>
        <dbReference type="Proteomes" id="UP000248882"/>
    </source>
</evidence>
<protein>
    <submittedName>
        <fullName evidence="1">Uncharacterized protein</fullName>
    </submittedName>
</protein>
<sequence>MIFNITVAADDGLAYFNINDHQIKLAKRGAKTYSMPYKILTEGMSFYDDWWDFYHEELILTVRFNAEDLDGDAIEEVLKVRVVPRP</sequence>
<name>A0A2W7QEA1_9BACT</name>
<keyword evidence="2" id="KW-1185">Reference proteome</keyword>
<organism evidence="1 2">
    <name type="scientific">Algoriphagus chordae</name>
    <dbReference type="NCBI Taxonomy" id="237019"/>
    <lineage>
        <taxon>Bacteria</taxon>
        <taxon>Pseudomonadati</taxon>
        <taxon>Bacteroidota</taxon>
        <taxon>Cytophagia</taxon>
        <taxon>Cytophagales</taxon>
        <taxon>Cyclobacteriaceae</taxon>
        <taxon>Algoriphagus</taxon>
    </lineage>
</organism>
<dbReference type="AlphaFoldDB" id="A0A2W7QEA1"/>
<accession>A0A2W7QEA1</accession>
<evidence type="ECO:0000313" key="1">
    <source>
        <dbReference type="EMBL" id="PZX46838.1"/>
    </source>
</evidence>
<gene>
    <name evidence="1" type="ORF">LV85_04172</name>
</gene>
<dbReference type="EMBL" id="QKZT01000029">
    <property type="protein sequence ID" value="PZX46838.1"/>
    <property type="molecule type" value="Genomic_DNA"/>
</dbReference>
<proteinExistence type="predicted"/>